<dbReference type="Gene3D" id="3.30.50.10">
    <property type="entry name" value="Erythroid Transcription Factor GATA-1, subunit A"/>
    <property type="match status" value="2"/>
</dbReference>
<sequence length="467" mass="49901">MEMTSDHQPTWVRPEHQGNMEGENMGDMFFHGMEGGANAASYYASPAAARAVHGYRGAGSIGSGQMCRPHFHSPLTPWISEPGKTPVVPHSGWINFSKPLSHPSPTAPLTVNPTSTSSTSVASSSQLFSFPPTPPKDSTPDMGTTNNNNNTNSEYSPESKPAQKDSISSHMDVHGGTNGSHPSHPLPTYPYVGTDYTSSALFHSANMFKAASLARARNQKRSSSGEEGRECVNCGATSTPLWRRDGTGHYLCNACGLYHKMNGANRPLIKPKRRLSAARRAGTSCANCGTSTTTLWRRNPNGDPVCNACGLYYKLHNVNRPLTMKKDGIQTRNRKMSTKSKKKRGGASMCDLLKPLDKPFSTFSPPNVSPAMHTPMGYMTGMSSMGHNTLSGGYMQPQTSHYLSSNFGGLSHPSAMSHGGLSHHGGISGGYSFTPTSLSSSQLPPSFSNIPSSGLNLSTNNMVGTIA</sequence>
<evidence type="ECO:0000256" key="3">
    <source>
        <dbReference type="ARBA" id="ARBA00022737"/>
    </source>
</evidence>
<comment type="subcellular location">
    <subcellularLocation>
        <location evidence="1">Nucleus</location>
    </subcellularLocation>
</comment>
<dbReference type="Proteomes" id="UP000749559">
    <property type="component" value="Unassembled WGS sequence"/>
</dbReference>
<keyword evidence="3" id="KW-0677">Repeat</keyword>
<reference evidence="13" key="1">
    <citation type="submission" date="2022-03" db="EMBL/GenBank/DDBJ databases">
        <authorList>
            <person name="Martin C."/>
        </authorList>
    </citation>
    <scope>NUCLEOTIDE SEQUENCE</scope>
</reference>
<dbReference type="PROSITE" id="PS00344">
    <property type="entry name" value="GATA_ZN_FINGER_1"/>
    <property type="match status" value="2"/>
</dbReference>
<evidence type="ECO:0000256" key="10">
    <source>
        <dbReference type="ARBA" id="ARBA00023242"/>
    </source>
</evidence>
<feature type="region of interest" description="Disordered" evidence="12">
    <location>
        <begin position="1"/>
        <end position="20"/>
    </location>
</feature>
<dbReference type="InterPro" id="IPR013088">
    <property type="entry name" value="Znf_NHR/GATA"/>
</dbReference>
<evidence type="ECO:0000313" key="14">
    <source>
        <dbReference type="Proteomes" id="UP000749559"/>
    </source>
</evidence>
<dbReference type="SMART" id="SM00401">
    <property type="entry name" value="ZnF_GATA"/>
    <property type="match status" value="2"/>
</dbReference>
<dbReference type="PANTHER" id="PTHR10071:SF281">
    <property type="entry name" value="BOX A-BINDING FACTOR-RELATED"/>
    <property type="match status" value="1"/>
</dbReference>
<keyword evidence="2 11" id="KW-0479">Metal-binding</keyword>
<organism evidence="13 14">
    <name type="scientific">Owenia fusiformis</name>
    <name type="common">Polychaete worm</name>
    <dbReference type="NCBI Taxonomy" id="6347"/>
    <lineage>
        <taxon>Eukaryota</taxon>
        <taxon>Metazoa</taxon>
        <taxon>Spiralia</taxon>
        <taxon>Lophotrochozoa</taxon>
        <taxon>Annelida</taxon>
        <taxon>Polychaeta</taxon>
        <taxon>Sedentaria</taxon>
        <taxon>Canalipalpata</taxon>
        <taxon>Sabellida</taxon>
        <taxon>Oweniida</taxon>
        <taxon>Oweniidae</taxon>
        <taxon>Owenia</taxon>
    </lineage>
</organism>
<dbReference type="GO" id="GO:0000978">
    <property type="term" value="F:RNA polymerase II cis-regulatory region sequence-specific DNA binding"/>
    <property type="evidence" value="ECO:0007669"/>
    <property type="project" value="TreeGrafter"/>
</dbReference>
<keyword evidence="4 11" id="KW-0863">Zinc-finger</keyword>
<dbReference type="CDD" id="cd00202">
    <property type="entry name" value="ZnF_GATA"/>
    <property type="match status" value="2"/>
</dbReference>
<dbReference type="GO" id="GO:0045944">
    <property type="term" value="P:positive regulation of transcription by RNA polymerase II"/>
    <property type="evidence" value="ECO:0007669"/>
    <property type="project" value="TreeGrafter"/>
</dbReference>
<keyword evidence="5 11" id="KW-0862">Zinc</keyword>
<dbReference type="GO" id="GO:0000122">
    <property type="term" value="P:negative regulation of transcription by RNA polymerase II"/>
    <property type="evidence" value="ECO:0007669"/>
    <property type="project" value="TreeGrafter"/>
</dbReference>
<keyword evidence="7" id="KW-0238">DNA-binding</keyword>
<dbReference type="SUPFAM" id="SSF57716">
    <property type="entry name" value="Glucocorticoid receptor-like (DNA-binding domain)"/>
    <property type="match status" value="2"/>
</dbReference>
<evidence type="ECO:0000256" key="5">
    <source>
        <dbReference type="ARBA" id="ARBA00022833"/>
    </source>
</evidence>
<keyword evidence="9" id="KW-0804">Transcription</keyword>
<dbReference type="EMBL" id="CAIIXF020000005">
    <property type="protein sequence ID" value="CAH1784052.1"/>
    <property type="molecule type" value="Genomic_DNA"/>
</dbReference>
<dbReference type="Pfam" id="PF00320">
    <property type="entry name" value="GATA"/>
    <property type="match status" value="2"/>
</dbReference>
<feature type="compositionally biased region" description="Low complexity" evidence="12">
    <location>
        <begin position="114"/>
        <end position="125"/>
    </location>
</feature>
<evidence type="ECO:0000256" key="2">
    <source>
        <dbReference type="ARBA" id="ARBA00022723"/>
    </source>
</evidence>
<feature type="zinc finger region" description="GATA-type 2" evidence="11">
    <location>
        <begin position="285"/>
        <end position="309"/>
    </location>
</feature>
<dbReference type="PROSITE" id="PS50114">
    <property type="entry name" value="GATA_ZN_FINGER_2"/>
    <property type="match status" value="2"/>
</dbReference>
<evidence type="ECO:0000256" key="7">
    <source>
        <dbReference type="ARBA" id="ARBA00023125"/>
    </source>
</evidence>
<accession>A0A8J1T6N7</accession>
<dbReference type="GO" id="GO:0005634">
    <property type="term" value="C:nucleus"/>
    <property type="evidence" value="ECO:0007669"/>
    <property type="project" value="UniProtKB-SubCell"/>
</dbReference>
<dbReference type="GO" id="GO:0045165">
    <property type="term" value="P:cell fate commitment"/>
    <property type="evidence" value="ECO:0007669"/>
    <property type="project" value="TreeGrafter"/>
</dbReference>
<evidence type="ECO:0000256" key="6">
    <source>
        <dbReference type="ARBA" id="ARBA00023015"/>
    </source>
</evidence>
<keyword evidence="6" id="KW-0805">Transcription regulation</keyword>
<dbReference type="FunFam" id="3.30.50.10:FF:000001">
    <property type="entry name" value="GATA transcription factor (GATAd)"/>
    <property type="match status" value="1"/>
</dbReference>
<evidence type="ECO:0000256" key="1">
    <source>
        <dbReference type="ARBA" id="ARBA00004123"/>
    </source>
</evidence>
<evidence type="ECO:0000256" key="8">
    <source>
        <dbReference type="ARBA" id="ARBA00023159"/>
    </source>
</evidence>
<keyword evidence="14" id="KW-1185">Reference proteome</keyword>
<evidence type="ECO:0000256" key="4">
    <source>
        <dbReference type="ARBA" id="ARBA00022771"/>
    </source>
</evidence>
<dbReference type="AlphaFoldDB" id="A0A8J1T6N7"/>
<keyword evidence="10" id="KW-0539">Nucleus</keyword>
<dbReference type="InterPro" id="IPR039355">
    <property type="entry name" value="Transcription_factor_GATA"/>
</dbReference>
<keyword evidence="8" id="KW-0010">Activator</keyword>
<dbReference type="PRINTS" id="PR00619">
    <property type="entry name" value="GATAZNFINGER"/>
</dbReference>
<evidence type="ECO:0000256" key="9">
    <source>
        <dbReference type="ARBA" id="ARBA00023163"/>
    </source>
</evidence>
<feature type="zinc finger region" description="GATA-type 1" evidence="11">
    <location>
        <begin position="231"/>
        <end position="255"/>
    </location>
</feature>
<evidence type="ECO:0000256" key="11">
    <source>
        <dbReference type="PIRSR" id="PIRSR003027-1"/>
    </source>
</evidence>
<dbReference type="GO" id="GO:0008270">
    <property type="term" value="F:zinc ion binding"/>
    <property type="evidence" value="ECO:0007669"/>
    <property type="project" value="UniProtKB-KW"/>
</dbReference>
<dbReference type="InterPro" id="IPR016374">
    <property type="entry name" value="TF_GATA-2/3"/>
</dbReference>
<dbReference type="GO" id="GO:0000981">
    <property type="term" value="F:DNA-binding transcription factor activity, RNA polymerase II-specific"/>
    <property type="evidence" value="ECO:0007669"/>
    <property type="project" value="InterPro"/>
</dbReference>
<dbReference type="FunFam" id="3.30.50.10:FF:000032">
    <property type="entry name" value="Transcription factor GATA-3"/>
    <property type="match status" value="1"/>
</dbReference>
<feature type="region of interest" description="Disordered" evidence="12">
    <location>
        <begin position="105"/>
        <end position="186"/>
    </location>
</feature>
<comment type="caution">
    <text evidence="13">The sequence shown here is derived from an EMBL/GenBank/DDBJ whole genome shotgun (WGS) entry which is preliminary data.</text>
</comment>
<gene>
    <name evidence="13" type="ORF">OFUS_LOCUS10310</name>
</gene>
<dbReference type="PANTHER" id="PTHR10071">
    <property type="entry name" value="TRANSCRIPTION FACTOR GATA FAMILY MEMBER"/>
    <property type="match status" value="1"/>
</dbReference>
<name>A0A8J1T6N7_OWEFU</name>
<protein>
    <submittedName>
        <fullName evidence="13">Uncharacterized protein</fullName>
    </submittedName>
</protein>
<dbReference type="InterPro" id="IPR000679">
    <property type="entry name" value="Znf_GATA"/>
</dbReference>
<evidence type="ECO:0000313" key="13">
    <source>
        <dbReference type="EMBL" id="CAH1784052.1"/>
    </source>
</evidence>
<dbReference type="OrthoDB" id="515401at2759"/>
<evidence type="ECO:0000256" key="12">
    <source>
        <dbReference type="SAM" id="MobiDB-lite"/>
    </source>
</evidence>
<dbReference type="PIRSF" id="PIRSF003027">
    <property type="entry name" value="TF_GATA-1/2/3"/>
    <property type="match status" value="1"/>
</dbReference>
<proteinExistence type="predicted"/>